<evidence type="ECO:0000256" key="1">
    <source>
        <dbReference type="SAM" id="MobiDB-lite"/>
    </source>
</evidence>
<comment type="caution">
    <text evidence="2">The sequence shown here is derived from an EMBL/GenBank/DDBJ whole genome shotgun (WGS) entry which is preliminary data.</text>
</comment>
<name>A0AAN8UG24_9MAGN</name>
<dbReference type="InterPro" id="IPR039928">
    <property type="entry name" value="LNK"/>
</dbReference>
<dbReference type="AlphaFoldDB" id="A0AAN8UG24"/>
<dbReference type="EMBL" id="JBAMMX010000024">
    <property type="protein sequence ID" value="KAK6916103.1"/>
    <property type="molecule type" value="Genomic_DNA"/>
</dbReference>
<dbReference type="Proteomes" id="UP001370490">
    <property type="component" value="Unassembled WGS sequence"/>
</dbReference>
<feature type="region of interest" description="Disordered" evidence="1">
    <location>
        <begin position="395"/>
        <end position="491"/>
    </location>
</feature>
<evidence type="ECO:0000313" key="2">
    <source>
        <dbReference type="EMBL" id="KAK6916103.1"/>
    </source>
</evidence>
<evidence type="ECO:0008006" key="4">
    <source>
        <dbReference type="Google" id="ProtNLM"/>
    </source>
</evidence>
<proteinExistence type="predicted"/>
<feature type="region of interest" description="Disordered" evidence="1">
    <location>
        <begin position="276"/>
        <end position="321"/>
    </location>
</feature>
<feature type="region of interest" description="Disordered" evidence="1">
    <location>
        <begin position="97"/>
        <end position="119"/>
    </location>
</feature>
<feature type="compositionally biased region" description="Polar residues" evidence="1">
    <location>
        <begin position="419"/>
        <end position="442"/>
    </location>
</feature>
<organism evidence="2 3">
    <name type="scientific">Dillenia turbinata</name>
    <dbReference type="NCBI Taxonomy" id="194707"/>
    <lineage>
        <taxon>Eukaryota</taxon>
        <taxon>Viridiplantae</taxon>
        <taxon>Streptophyta</taxon>
        <taxon>Embryophyta</taxon>
        <taxon>Tracheophyta</taxon>
        <taxon>Spermatophyta</taxon>
        <taxon>Magnoliopsida</taxon>
        <taxon>eudicotyledons</taxon>
        <taxon>Gunneridae</taxon>
        <taxon>Pentapetalae</taxon>
        <taxon>Dilleniales</taxon>
        <taxon>Dilleniaceae</taxon>
        <taxon>Dillenia</taxon>
    </lineage>
</organism>
<dbReference type="PANTHER" id="PTHR33334:SF8">
    <property type="entry name" value="PROTEIN LNK1"/>
    <property type="match status" value="1"/>
</dbReference>
<protein>
    <recommendedName>
        <fullName evidence="4">Protein LNK1</fullName>
    </recommendedName>
</protein>
<accession>A0AAN8UG24</accession>
<feature type="non-terminal residue" evidence="2">
    <location>
        <position position="622"/>
    </location>
</feature>
<dbReference type="GO" id="GO:0007623">
    <property type="term" value="P:circadian rhythm"/>
    <property type="evidence" value="ECO:0007669"/>
    <property type="project" value="InterPro"/>
</dbReference>
<feature type="compositionally biased region" description="Low complexity" evidence="1">
    <location>
        <begin position="281"/>
        <end position="298"/>
    </location>
</feature>
<reference evidence="2 3" key="1">
    <citation type="submission" date="2023-12" db="EMBL/GenBank/DDBJ databases">
        <title>A high-quality genome assembly for Dillenia turbinata (Dilleniales).</title>
        <authorList>
            <person name="Chanderbali A."/>
        </authorList>
    </citation>
    <scope>NUCLEOTIDE SEQUENCE [LARGE SCALE GENOMIC DNA]</scope>
    <source>
        <strain evidence="2">LSX21</strain>
        <tissue evidence="2">Leaf</tissue>
    </source>
</reference>
<dbReference type="PANTHER" id="PTHR33334">
    <property type="entry name" value="PROTEIN LNK1"/>
    <property type="match status" value="1"/>
</dbReference>
<feature type="compositionally biased region" description="Polar residues" evidence="1">
    <location>
        <begin position="455"/>
        <end position="464"/>
    </location>
</feature>
<sequence>MRLDYEGAVVIGAGAANDKLSSMRLREFDRRVKARQLSEAAILYSTKNLSTISLEDIVGDELNVGDDHIVPHPCDKFDGELRIQGVSCKKPRCETGVGCTSDTDEREASKHATQGGGETSFPFLKSIMLEKGSWTDTPDGAFPTSCEGDSVKDVTSLASEGTRLSGHCLNSTDINSIGSEFCADDSILSDRCAAVDSNLYRFPFAHISQTHNDVSFFDNDNDDNENSELLYEWLDIGNFEDVDRMFRNCDSTFGAGAVNNNDELCWFSSPNAMPGSEEASRLGPEVSSSESSALRTTSNGHEACLTKKSNPSVKELRKKSTGSGYEITCQATADVPAAMDHSSEVNGWATNSERKNEVMAEQEMLSINAGTEFVAMPSHQAKIKDGAAIKLHRKQLKQKGQLEGKTKHHHLHNGDSFYQLGSLNQNRGKCPLSSSSYQSFVSPGNRKGNPKLGNSLGNFRSQTPVLSSGYSHSSDLLSVSPSSSSVKAENNGCISVSQKESSYASSQVHSVDSSQDPPSVVLAVTKDEKRGIPYSHQELPASSHVDSKYANLVVQSKFPSTAVQKHGHPFEIEGECNSDTGTGKAAEFESSNVQESSCMSSVIDEISLEAASFHQLQHVMEK</sequence>
<keyword evidence="3" id="KW-1185">Reference proteome</keyword>
<feature type="compositionally biased region" description="Low complexity" evidence="1">
    <location>
        <begin position="465"/>
        <end position="486"/>
    </location>
</feature>
<dbReference type="GO" id="GO:0006355">
    <property type="term" value="P:regulation of DNA-templated transcription"/>
    <property type="evidence" value="ECO:0007669"/>
    <property type="project" value="InterPro"/>
</dbReference>
<gene>
    <name evidence="2" type="ORF">RJ641_018964</name>
</gene>
<evidence type="ECO:0000313" key="3">
    <source>
        <dbReference type="Proteomes" id="UP001370490"/>
    </source>
</evidence>